<dbReference type="InterPro" id="IPR013424">
    <property type="entry name" value="Ice-binding_C"/>
</dbReference>
<accession>A0A221KFS9</accession>
<reference evidence="3 4" key="1">
    <citation type="submission" date="2017-07" db="EMBL/GenBank/DDBJ databases">
        <title>Complete Genome Sequence of the cosmetic ferment Vitreoscilla filiformis (ATCC15551).</title>
        <authorList>
            <person name="Contreras S."/>
            <person name="Sagory-Zalkind P."/>
            <person name="Blanquart H."/>
            <person name="Iltis A."/>
            <person name="Morand S.C."/>
        </authorList>
    </citation>
    <scope>NUCLEOTIDE SEQUENCE [LARGE SCALE GENOMIC DNA]</scope>
    <source>
        <strain evidence="3 4">ATCC 15551</strain>
    </source>
</reference>
<feature type="chain" id="PRO_5012781583" description="Ice-binding protein C-terminal domain-containing protein" evidence="1">
    <location>
        <begin position="23"/>
        <end position="190"/>
    </location>
</feature>
<feature type="domain" description="Ice-binding protein C-terminal" evidence="2">
    <location>
        <begin position="162"/>
        <end position="185"/>
    </location>
</feature>
<dbReference type="AlphaFoldDB" id="A0A221KFS9"/>
<keyword evidence="4" id="KW-1185">Reference proteome</keyword>
<keyword evidence="1" id="KW-0732">Signal</keyword>
<feature type="signal peptide" evidence="1">
    <location>
        <begin position="1"/>
        <end position="22"/>
    </location>
</feature>
<sequence length="190" mass="19656">MSAFLGGCLLGLAMLGTAPSHARTFTVDIEFGTIDTEGDAYWEGSLTSALVIETAGDALSFEQVVGVSGTFDGLAVTGLLGADTYQGNDNLVQNQADGYTTGNGLSFQLENGSWVNLYDLTSTSAHAIYDSADLSQTFYATADSLDSEVGGRVSVAVNSISSVPEPATLALMLAGGAWVGVARRRSRPTP</sequence>
<evidence type="ECO:0000313" key="4">
    <source>
        <dbReference type="Proteomes" id="UP000199729"/>
    </source>
</evidence>
<dbReference type="EMBL" id="CP022423">
    <property type="protein sequence ID" value="ASM77876.1"/>
    <property type="molecule type" value="Genomic_DNA"/>
</dbReference>
<name>A0A221KFS9_VITFI</name>
<evidence type="ECO:0000313" key="3">
    <source>
        <dbReference type="EMBL" id="ASM77876.1"/>
    </source>
</evidence>
<dbReference type="Pfam" id="PF07589">
    <property type="entry name" value="PEP-CTERM"/>
    <property type="match status" value="1"/>
</dbReference>
<evidence type="ECO:0000256" key="1">
    <source>
        <dbReference type="SAM" id="SignalP"/>
    </source>
</evidence>
<evidence type="ECO:0000259" key="2">
    <source>
        <dbReference type="Pfam" id="PF07589"/>
    </source>
</evidence>
<protein>
    <recommendedName>
        <fullName evidence="2">Ice-binding protein C-terminal domain-containing protein</fullName>
    </recommendedName>
</protein>
<dbReference type="NCBIfam" id="TIGR02595">
    <property type="entry name" value="PEP_CTERM"/>
    <property type="match status" value="1"/>
</dbReference>
<dbReference type="KEGG" id="vff:VITFI_CDS2098"/>
<proteinExistence type="predicted"/>
<organism evidence="3 4">
    <name type="scientific">Vitreoscilla filiformis</name>
    <dbReference type="NCBI Taxonomy" id="63"/>
    <lineage>
        <taxon>Bacteria</taxon>
        <taxon>Pseudomonadati</taxon>
        <taxon>Pseudomonadota</taxon>
        <taxon>Betaproteobacteria</taxon>
        <taxon>Neisseriales</taxon>
        <taxon>Neisseriaceae</taxon>
        <taxon>Vitreoscilla</taxon>
    </lineage>
</organism>
<dbReference type="Proteomes" id="UP000199729">
    <property type="component" value="Chromosome"/>
</dbReference>
<gene>
    <name evidence="3" type="ORF">VITFI_CDS2098</name>
</gene>